<proteinExistence type="predicted"/>
<dbReference type="AlphaFoldDB" id="A0A0E9VQK6"/>
<sequence>MLYISSYYIGEKKLETIFYKIDINI</sequence>
<reference evidence="1" key="2">
    <citation type="journal article" date="2015" name="Fish Shellfish Immunol.">
        <title>Early steps in the European eel (Anguilla anguilla)-Vibrio vulnificus interaction in the gills: Role of the RtxA13 toxin.</title>
        <authorList>
            <person name="Callol A."/>
            <person name="Pajuelo D."/>
            <person name="Ebbesson L."/>
            <person name="Teles M."/>
            <person name="MacKenzie S."/>
            <person name="Amaro C."/>
        </authorList>
    </citation>
    <scope>NUCLEOTIDE SEQUENCE</scope>
</reference>
<protein>
    <submittedName>
        <fullName evidence="1">Uncharacterized protein</fullName>
    </submittedName>
</protein>
<evidence type="ECO:0000313" key="1">
    <source>
        <dbReference type="EMBL" id="JAH79680.1"/>
    </source>
</evidence>
<dbReference type="EMBL" id="GBXM01028897">
    <property type="protein sequence ID" value="JAH79680.1"/>
    <property type="molecule type" value="Transcribed_RNA"/>
</dbReference>
<name>A0A0E9VQK6_ANGAN</name>
<reference evidence="1" key="1">
    <citation type="submission" date="2014-11" db="EMBL/GenBank/DDBJ databases">
        <authorList>
            <person name="Amaro Gonzalez C."/>
        </authorList>
    </citation>
    <scope>NUCLEOTIDE SEQUENCE</scope>
</reference>
<organism evidence="1">
    <name type="scientific">Anguilla anguilla</name>
    <name type="common">European freshwater eel</name>
    <name type="synonym">Muraena anguilla</name>
    <dbReference type="NCBI Taxonomy" id="7936"/>
    <lineage>
        <taxon>Eukaryota</taxon>
        <taxon>Metazoa</taxon>
        <taxon>Chordata</taxon>
        <taxon>Craniata</taxon>
        <taxon>Vertebrata</taxon>
        <taxon>Euteleostomi</taxon>
        <taxon>Actinopterygii</taxon>
        <taxon>Neopterygii</taxon>
        <taxon>Teleostei</taxon>
        <taxon>Anguilliformes</taxon>
        <taxon>Anguillidae</taxon>
        <taxon>Anguilla</taxon>
    </lineage>
</organism>
<accession>A0A0E9VQK6</accession>